<gene>
    <name evidence="2" type="ORF">BpHYR1_035577</name>
</gene>
<dbReference type="AlphaFoldDB" id="A0A3M7RAJ7"/>
<organism evidence="2 3">
    <name type="scientific">Brachionus plicatilis</name>
    <name type="common">Marine rotifer</name>
    <name type="synonym">Brachionus muelleri</name>
    <dbReference type="NCBI Taxonomy" id="10195"/>
    <lineage>
        <taxon>Eukaryota</taxon>
        <taxon>Metazoa</taxon>
        <taxon>Spiralia</taxon>
        <taxon>Gnathifera</taxon>
        <taxon>Rotifera</taxon>
        <taxon>Eurotatoria</taxon>
        <taxon>Monogononta</taxon>
        <taxon>Pseudotrocha</taxon>
        <taxon>Ploima</taxon>
        <taxon>Brachionidae</taxon>
        <taxon>Brachionus</taxon>
    </lineage>
</organism>
<feature type="region of interest" description="Disordered" evidence="1">
    <location>
        <begin position="1"/>
        <end position="46"/>
    </location>
</feature>
<feature type="compositionally biased region" description="Pro residues" evidence="1">
    <location>
        <begin position="150"/>
        <end position="160"/>
    </location>
</feature>
<feature type="compositionally biased region" description="Pro residues" evidence="1">
    <location>
        <begin position="642"/>
        <end position="692"/>
    </location>
</feature>
<accession>A0A3M7RAJ7</accession>
<evidence type="ECO:0000256" key="1">
    <source>
        <dbReference type="SAM" id="MobiDB-lite"/>
    </source>
</evidence>
<feature type="compositionally biased region" description="Low complexity" evidence="1">
    <location>
        <begin position="509"/>
        <end position="522"/>
    </location>
</feature>
<proteinExistence type="predicted"/>
<feature type="compositionally biased region" description="Basic and acidic residues" evidence="1">
    <location>
        <begin position="400"/>
        <end position="410"/>
    </location>
</feature>
<feature type="compositionally biased region" description="Pro residues" evidence="1">
    <location>
        <begin position="598"/>
        <end position="617"/>
    </location>
</feature>
<feature type="compositionally biased region" description="Basic and acidic residues" evidence="1">
    <location>
        <begin position="723"/>
        <end position="736"/>
    </location>
</feature>
<feature type="compositionally biased region" description="Basic and acidic residues" evidence="1">
    <location>
        <begin position="200"/>
        <end position="211"/>
    </location>
</feature>
<dbReference type="EMBL" id="REGN01003885">
    <property type="protein sequence ID" value="RNA20255.1"/>
    <property type="molecule type" value="Genomic_DNA"/>
</dbReference>
<feature type="compositionally biased region" description="Polar residues" evidence="1">
    <location>
        <begin position="246"/>
        <end position="260"/>
    </location>
</feature>
<feature type="region of interest" description="Disordered" evidence="1">
    <location>
        <begin position="200"/>
        <end position="260"/>
    </location>
</feature>
<feature type="region of interest" description="Disordered" evidence="1">
    <location>
        <begin position="447"/>
        <end position="494"/>
    </location>
</feature>
<evidence type="ECO:0000313" key="3">
    <source>
        <dbReference type="Proteomes" id="UP000276133"/>
    </source>
</evidence>
<sequence length="742" mass="81136">MSIETSHSSPSELSNATKPALPPKPKLALAESKHPAPEPTNSDNYNALINSLREKLNINVSGSVSHSSLALSALSSSSDIAGLKSFNLDQNMSDLSLLDEIYAEIEDKYLFQKAKSANPKAIQSSCSCSHSSQSSQSSCSCSYTSEPVADRPPLPSVPPPNLVSCHSDDKRMSLSLEEEIALEIRAKLNQEYLVSKKVEARTERREDKMEQSVESAPDTPVLEPEYLEPISLGKPDKKMNEKKTNKVMSNPGSPKTNSDFILSPSKLKSYLIKSPSSKNPPLDPSQSRTFSYLLKQSNRITSTLRLMRTKSSSNHVHNQSIYSQPIEQKCYQSTVNICQEHNQVEISQPTLISQTFDLNNQALIEIKNGKNQGDGLRSSLSSFNSSFDTSSTSSVCSPKTEYEHKNHDSIDGCTKKFHDHSPTIESNLIITNVYEEDDLIATHQQTKHNTNTNNSGSHYASNSVINKPLPTVPSSNVNSRQSNKENGPSNSVNNFQNQKKILENLFSSSNSSSVSTSSSISSTNGQNISKSNDINKSRANGEVKKMAPPVPPPRQDLTRDDTMINKYQGQSQIPAFPKPVRAPSPSSGAGTPQFPTTNKPPPPPPMTQQHPPLPPAPSVNQAPVQPPSLPPYNRNVTKPANAAPPPPPPPVAPPPIPEKYNHHPPPPPPPNQPPPPPPPSRPAPPRPPPQPPTTKLIDDLDRRFQFLPLPSSAELPRVFSPPNDREYPSAKYEVKMRSNGNH</sequence>
<feature type="compositionally biased region" description="Polar residues" evidence="1">
    <location>
        <begin position="472"/>
        <end position="494"/>
    </location>
</feature>
<comment type="caution">
    <text evidence="2">The sequence shown here is derived from an EMBL/GenBank/DDBJ whole genome shotgun (WGS) entry which is preliminary data.</text>
</comment>
<evidence type="ECO:0000313" key="2">
    <source>
        <dbReference type="EMBL" id="RNA20255.1"/>
    </source>
</evidence>
<feature type="compositionally biased region" description="Basic and acidic residues" evidence="1">
    <location>
        <begin position="234"/>
        <end position="244"/>
    </location>
</feature>
<feature type="compositionally biased region" description="Polar residues" evidence="1">
    <location>
        <begin position="523"/>
        <end position="532"/>
    </location>
</feature>
<keyword evidence="3" id="KW-1185">Reference proteome</keyword>
<feature type="region of interest" description="Disordered" evidence="1">
    <location>
        <begin position="384"/>
        <end position="410"/>
    </location>
</feature>
<dbReference type="OrthoDB" id="10617673at2759"/>
<feature type="region of interest" description="Disordered" evidence="1">
    <location>
        <begin position="139"/>
        <end position="160"/>
    </location>
</feature>
<feature type="compositionally biased region" description="Polar residues" evidence="1">
    <location>
        <begin position="1"/>
        <end position="17"/>
    </location>
</feature>
<dbReference type="Proteomes" id="UP000276133">
    <property type="component" value="Unassembled WGS sequence"/>
</dbReference>
<feature type="region of interest" description="Disordered" evidence="1">
    <location>
        <begin position="509"/>
        <end position="696"/>
    </location>
</feature>
<feature type="region of interest" description="Disordered" evidence="1">
    <location>
        <begin position="708"/>
        <end position="742"/>
    </location>
</feature>
<protein>
    <submittedName>
        <fullName evidence="2">Uncharacterized protein</fullName>
    </submittedName>
</protein>
<feature type="compositionally biased region" description="Polar residues" evidence="1">
    <location>
        <begin position="455"/>
        <end position="465"/>
    </location>
</feature>
<reference evidence="2 3" key="1">
    <citation type="journal article" date="2018" name="Sci. Rep.">
        <title>Genomic signatures of local adaptation to the degree of environmental predictability in rotifers.</title>
        <authorList>
            <person name="Franch-Gras L."/>
            <person name="Hahn C."/>
            <person name="Garcia-Roger E.M."/>
            <person name="Carmona M.J."/>
            <person name="Serra M."/>
            <person name="Gomez A."/>
        </authorList>
    </citation>
    <scope>NUCLEOTIDE SEQUENCE [LARGE SCALE GENOMIC DNA]</scope>
    <source>
        <strain evidence="2">HYR1</strain>
    </source>
</reference>
<feature type="compositionally biased region" description="Basic and acidic residues" evidence="1">
    <location>
        <begin position="533"/>
        <end position="545"/>
    </location>
</feature>
<feature type="compositionally biased region" description="Low complexity" evidence="1">
    <location>
        <begin position="384"/>
        <end position="397"/>
    </location>
</feature>
<dbReference type="STRING" id="10195.A0A3M7RAJ7"/>
<name>A0A3M7RAJ7_BRAPC</name>